<dbReference type="PRINTS" id="PR00507">
    <property type="entry name" value="N12N6MTFRASE"/>
</dbReference>
<dbReference type="Pfam" id="PF02384">
    <property type="entry name" value="N6_Mtase"/>
    <property type="match status" value="1"/>
</dbReference>
<keyword evidence="3" id="KW-0808">Transferase</keyword>
<dbReference type="KEGG" id="sge:DWG14_01594"/>
<feature type="region of interest" description="Disordered" evidence="1">
    <location>
        <begin position="557"/>
        <end position="578"/>
    </location>
</feature>
<proteinExistence type="predicted"/>
<dbReference type="Gene3D" id="3.40.50.150">
    <property type="entry name" value="Vaccinia Virus protein VP39"/>
    <property type="match status" value="1"/>
</dbReference>
<evidence type="ECO:0000313" key="3">
    <source>
        <dbReference type="EMBL" id="AYC37377.1"/>
    </source>
</evidence>
<reference evidence="3 4" key="1">
    <citation type="submission" date="2018-09" db="EMBL/GenBank/DDBJ databases">
        <title>Production of Trimethoprim by Streptomyces sp. 3E-1.</title>
        <authorList>
            <person name="Kang H.J."/>
            <person name="Kim S.B."/>
        </authorList>
    </citation>
    <scope>NUCLEOTIDE SEQUENCE [LARGE SCALE GENOMIC DNA]</scope>
    <source>
        <strain evidence="3 4">3E-1</strain>
    </source>
</reference>
<dbReference type="InterPro" id="IPR052916">
    <property type="entry name" value="Type-I_RE_MTase_Subunit"/>
</dbReference>
<dbReference type="EMBL" id="CP032427">
    <property type="protein sequence ID" value="AYC37377.1"/>
    <property type="molecule type" value="Genomic_DNA"/>
</dbReference>
<dbReference type="GO" id="GO:0008170">
    <property type="term" value="F:N-methyltransferase activity"/>
    <property type="evidence" value="ECO:0007669"/>
    <property type="project" value="InterPro"/>
</dbReference>
<dbReference type="InterPro" id="IPR029063">
    <property type="entry name" value="SAM-dependent_MTases_sf"/>
</dbReference>
<dbReference type="PANTHER" id="PTHR42998:SF1">
    <property type="entry name" value="TYPE I RESTRICTION ENZYME HINDI METHYLASE SUBUNIT"/>
    <property type="match status" value="1"/>
</dbReference>
<dbReference type="GO" id="GO:0032259">
    <property type="term" value="P:methylation"/>
    <property type="evidence" value="ECO:0007669"/>
    <property type="project" value="UniProtKB-KW"/>
</dbReference>
<dbReference type="SUPFAM" id="SSF53335">
    <property type="entry name" value="S-adenosyl-L-methionine-dependent methyltransferases"/>
    <property type="match status" value="1"/>
</dbReference>
<gene>
    <name evidence="3" type="primary">hsdM</name>
    <name evidence="3" type="ORF">DWG14_01594</name>
</gene>
<dbReference type="GeneID" id="91280551"/>
<feature type="domain" description="DNA methylase adenine-specific" evidence="2">
    <location>
        <begin position="137"/>
        <end position="365"/>
    </location>
</feature>
<sequence>MAADESAPAAVVTAAEIARLARVTRAAVSNWRRRHPDFPRPAAGTATSPLFALTEVQQWLDRQGKGRETSAEVDLWHELRAQYGDNLLTALGAVGAQLLGTAVEQSLAEPAATALTALSAERGAHALYADLVERCIASTTRSGGEPMTTLALERIVAAFAGPADEAAGASDRTIGTVYDPACGIGTLLLSAVPGAHRYGQELNPATAAIAEFRARLGGRTATLARGDSLRKDAFPDLRADLVVCEPPVGVADWGRDDLLLDPRWELGVPPRSESELAWVQHCYAHTAPGGRALLVLPSSVAYRKAGRRIRAELVRRGLLASVVALPPGLMSSHSQPVHLWILRRPAQGDPAPTHIRMIDLSTADPDHIGNGIGMKDCAPAPEQIADIPPVDILDDDVDLSPGRYVTLHHGDYPVEYAALRDRVQSIARGLLDLLPELPAGPGRIEAAPMGLGDLVRGGLVDLDGTEPTSRTDQLDTDYLRGFLRSAANTRRSTTASGTLRLNASGAQVPQMDIGRQREYGEAFRRLTAFEELLREAAAVGDRVGALAYDGLTKGALLPPSAAASASSGKSESQEAQDQ</sequence>
<name>A0AAI8KX01_9ACTN</name>
<dbReference type="Proteomes" id="UP000265765">
    <property type="component" value="Chromosome"/>
</dbReference>
<dbReference type="REBASE" id="272126">
    <property type="entry name" value="M.Sgr3E1ORF1594P"/>
</dbReference>
<dbReference type="InterPro" id="IPR003356">
    <property type="entry name" value="DNA_methylase_A-5"/>
</dbReference>
<evidence type="ECO:0000313" key="4">
    <source>
        <dbReference type="Proteomes" id="UP000265765"/>
    </source>
</evidence>
<evidence type="ECO:0000259" key="2">
    <source>
        <dbReference type="Pfam" id="PF02384"/>
    </source>
</evidence>
<dbReference type="AlphaFoldDB" id="A0AAI8KX01"/>
<dbReference type="GO" id="GO:0009007">
    <property type="term" value="F:site-specific DNA-methyltransferase (adenine-specific) activity"/>
    <property type="evidence" value="ECO:0007669"/>
    <property type="project" value="UniProtKB-EC"/>
</dbReference>
<dbReference type="RefSeq" id="WP_120050384.1">
    <property type="nucleotide sequence ID" value="NZ_CP032427.1"/>
</dbReference>
<accession>A0AAI8KX01</accession>
<evidence type="ECO:0000256" key="1">
    <source>
        <dbReference type="SAM" id="MobiDB-lite"/>
    </source>
</evidence>
<dbReference type="EC" id="2.1.1.72" evidence="3"/>
<organism evidence="3 4">
    <name type="scientific">Streptomyces griseorubiginosus</name>
    <dbReference type="NCBI Taxonomy" id="67304"/>
    <lineage>
        <taxon>Bacteria</taxon>
        <taxon>Bacillati</taxon>
        <taxon>Actinomycetota</taxon>
        <taxon>Actinomycetes</taxon>
        <taxon>Kitasatosporales</taxon>
        <taxon>Streptomycetaceae</taxon>
        <taxon>Streptomyces</taxon>
    </lineage>
</organism>
<dbReference type="CDD" id="cd02440">
    <property type="entry name" value="AdoMet_MTases"/>
    <property type="match status" value="1"/>
</dbReference>
<keyword evidence="3" id="KW-0489">Methyltransferase</keyword>
<dbReference type="GO" id="GO:0003677">
    <property type="term" value="F:DNA binding"/>
    <property type="evidence" value="ECO:0007669"/>
    <property type="project" value="InterPro"/>
</dbReference>
<dbReference type="PANTHER" id="PTHR42998">
    <property type="entry name" value="TYPE I RESTRICTION ENZYME HINDVIIP M PROTEIN-RELATED"/>
    <property type="match status" value="1"/>
</dbReference>
<protein>
    <submittedName>
        <fullName evidence="3">Type I restriction enzyme EcoKI M protein</fullName>
        <ecNumber evidence="3">2.1.1.72</ecNumber>
    </submittedName>
</protein>